<proteinExistence type="inferred from homology"/>
<feature type="domain" description="GH16" evidence="2">
    <location>
        <begin position="25"/>
        <end position="279"/>
    </location>
</feature>
<dbReference type="InterPro" id="IPR013320">
    <property type="entry name" value="ConA-like_dom_sf"/>
</dbReference>
<dbReference type="PROSITE" id="PS51762">
    <property type="entry name" value="GH16_2"/>
    <property type="match status" value="1"/>
</dbReference>
<dbReference type="InterPro" id="IPR050546">
    <property type="entry name" value="Glycosyl_Hydrlase_16"/>
</dbReference>
<dbReference type="PANTHER" id="PTHR10963">
    <property type="entry name" value="GLYCOSYL HYDROLASE-RELATED"/>
    <property type="match status" value="1"/>
</dbReference>
<evidence type="ECO:0000259" key="2">
    <source>
        <dbReference type="PROSITE" id="PS51762"/>
    </source>
</evidence>
<dbReference type="OrthoDB" id="9809583at2"/>
<evidence type="ECO:0000313" key="3">
    <source>
        <dbReference type="EMBL" id="TRX42128.1"/>
    </source>
</evidence>
<dbReference type="Proteomes" id="UP000316371">
    <property type="component" value="Unassembled WGS sequence"/>
</dbReference>
<name>A0A553EAR6_9FLAO</name>
<sequence>MSNLILKSAAKYIAISTLLVTMSCSTDATQKLDKRNWQLAWSDEFNGTLGESPDATKWVYDIGTGDNGWGNKELQYYTNRPQNISMDGAGNLVITAIKENFQTASYTSARIKTKGILEQKYGRFEARLKTPYGLGLWPAFWMLGDNAEFPTWPTCGEIDIMELRGQQPNIIQSSIHGPGYYGADPITGKNTLIDSRYDTDFHVFAVEWDESKIDFFVDDYLFKRIERSEVEARGNWVFDHPFYMILNVAVGGNFLGNPNSLTPFPQKMTIDYVRAYKKG</sequence>
<dbReference type="RefSeq" id="WP_144255135.1">
    <property type="nucleotide sequence ID" value="NZ_VJZT01000002.1"/>
</dbReference>
<dbReference type="AlphaFoldDB" id="A0A553EAR6"/>
<dbReference type="Pfam" id="PF00722">
    <property type="entry name" value="Glyco_hydro_16"/>
    <property type="match status" value="1"/>
</dbReference>
<reference evidence="3 4" key="1">
    <citation type="submission" date="2019-07" db="EMBL/GenBank/DDBJ databases">
        <title>Novel species of Flavobacterium.</title>
        <authorList>
            <person name="Liu Q."/>
            <person name="Xin Y.-H."/>
        </authorList>
    </citation>
    <scope>NUCLEOTIDE SEQUENCE [LARGE SCALE GENOMIC DNA]</scope>
    <source>
        <strain evidence="3 4">LB1R34</strain>
    </source>
</reference>
<dbReference type="PANTHER" id="PTHR10963:SF55">
    <property type="entry name" value="GLYCOSIDE HYDROLASE FAMILY 16 PROTEIN"/>
    <property type="match status" value="1"/>
</dbReference>
<accession>A0A553EAR6</accession>
<dbReference type="GO" id="GO:0005975">
    <property type="term" value="P:carbohydrate metabolic process"/>
    <property type="evidence" value="ECO:0007669"/>
    <property type="project" value="InterPro"/>
</dbReference>
<organism evidence="3 4">
    <name type="scientific">Flavobacterium restrictum</name>
    <dbReference type="NCBI Taxonomy" id="2594428"/>
    <lineage>
        <taxon>Bacteria</taxon>
        <taxon>Pseudomonadati</taxon>
        <taxon>Bacteroidota</taxon>
        <taxon>Flavobacteriia</taxon>
        <taxon>Flavobacteriales</taxon>
        <taxon>Flavobacteriaceae</taxon>
        <taxon>Flavobacterium</taxon>
    </lineage>
</organism>
<comment type="similarity">
    <text evidence="1">Belongs to the glycosyl hydrolase 16 family.</text>
</comment>
<dbReference type="EMBL" id="VJZT01000002">
    <property type="protein sequence ID" value="TRX42128.1"/>
    <property type="molecule type" value="Genomic_DNA"/>
</dbReference>
<dbReference type="PROSITE" id="PS51257">
    <property type="entry name" value="PROKAR_LIPOPROTEIN"/>
    <property type="match status" value="1"/>
</dbReference>
<evidence type="ECO:0000256" key="1">
    <source>
        <dbReference type="ARBA" id="ARBA00006865"/>
    </source>
</evidence>
<dbReference type="CDD" id="cd08023">
    <property type="entry name" value="GH16_laminarinase_like"/>
    <property type="match status" value="1"/>
</dbReference>
<gene>
    <name evidence="3" type="ORF">FNW21_02335</name>
</gene>
<dbReference type="SUPFAM" id="SSF49899">
    <property type="entry name" value="Concanavalin A-like lectins/glucanases"/>
    <property type="match status" value="1"/>
</dbReference>
<comment type="caution">
    <text evidence="3">The sequence shown here is derived from an EMBL/GenBank/DDBJ whole genome shotgun (WGS) entry which is preliminary data.</text>
</comment>
<dbReference type="GO" id="GO:0004553">
    <property type="term" value="F:hydrolase activity, hydrolyzing O-glycosyl compounds"/>
    <property type="evidence" value="ECO:0007669"/>
    <property type="project" value="InterPro"/>
</dbReference>
<protein>
    <submittedName>
        <fullName evidence="3">Glycoside hydrolase family 16 protein</fullName>
    </submittedName>
</protein>
<dbReference type="InterPro" id="IPR000757">
    <property type="entry name" value="Beta-glucanase-like"/>
</dbReference>
<keyword evidence="4" id="KW-1185">Reference proteome</keyword>
<dbReference type="Gene3D" id="2.60.120.200">
    <property type="match status" value="1"/>
</dbReference>
<keyword evidence="3" id="KW-0378">Hydrolase</keyword>
<evidence type="ECO:0000313" key="4">
    <source>
        <dbReference type="Proteomes" id="UP000316371"/>
    </source>
</evidence>